<dbReference type="SUPFAM" id="SSF47226">
    <property type="entry name" value="Histidine-containing phosphotransfer domain, HPT domain"/>
    <property type="match status" value="1"/>
</dbReference>
<evidence type="ECO:0000259" key="3">
    <source>
        <dbReference type="PROSITE" id="PS50894"/>
    </source>
</evidence>
<proteinExistence type="predicted"/>
<dbReference type="Gene3D" id="1.20.120.160">
    <property type="entry name" value="HPT domain"/>
    <property type="match status" value="1"/>
</dbReference>
<dbReference type="InterPro" id="IPR036641">
    <property type="entry name" value="HPT_dom_sf"/>
</dbReference>
<evidence type="ECO:0000313" key="4">
    <source>
        <dbReference type="EMBL" id="GHE00070.1"/>
    </source>
</evidence>
<evidence type="ECO:0000256" key="2">
    <source>
        <dbReference type="PROSITE-ProRule" id="PRU00110"/>
    </source>
</evidence>
<name>A0AAN4ZYH7_9RHOB</name>
<keyword evidence="1" id="KW-0902">Two-component regulatory system</keyword>
<comment type="caution">
    <text evidence="4">The sequence shown here is derived from an EMBL/GenBank/DDBJ whole genome shotgun (WGS) entry which is preliminary data.</text>
</comment>
<dbReference type="Pfam" id="PF01627">
    <property type="entry name" value="Hpt"/>
    <property type="match status" value="1"/>
</dbReference>
<reference evidence="4" key="1">
    <citation type="journal article" date="2014" name="Int. J. Syst. Evol. Microbiol.">
        <title>Complete genome sequence of Corynebacterium casei LMG S-19264T (=DSM 44701T), isolated from a smear-ripened cheese.</title>
        <authorList>
            <consortium name="US DOE Joint Genome Institute (JGI-PGF)"/>
            <person name="Walter F."/>
            <person name="Albersmeier A."/>
            <person name="Kalinowski J."/>
            <person name="Ruckert C."/>
        </authorList>
    </citation>
    <scope>NUCLEOTIDE SEQUENCE</scope>
    <source>
        <strain evidence="4">CGMCC 1.10859</strain>
    </source>
</reference>
<keyword evidence="2" id="KW-0597">Phosphoprotein</keyword>
<sequence length="109" mass="12016">MNMMTMDLAQQRIEEKLRAMRPKFVAQVTDRLARLEDLREVYCALPEDDEVREELVYGAHKLAGVAGMFGAPELGDLARAAEIALAGKAPDALDRLDDLLGEMALIASE</sequence>
<dbReference type="Proteomes" id="UP000199541">
    <property type="component" value="Unassembled WGS sequence"/>
</dbReference>
<feature type="domain" description="HPt" evidence="3">
    <location>
        <begin position="13"/>
        <end position="109"/>
    </location>
</feature>
<dbReference type="GO" id="GO:0000160">
    <property type="term" value="P:phosphorelay signal transduction system"/>
    <property type="evidence" value="ECO:0007669"/>
    <property type="project" value="UniProtKB-KW"/>
</dbReference>
<evidence type="ECO:0000313" key="7">
    <source>
        <dbReference type="Proteomes" id="UP000634647"/>
    </source>
</evidence>
<protein>
    <submittedName>
        <fullName evidence="5">Hpt domain-containing protein</fullName>
    </submittedName>
</protein>
<feature type="modified residue" description="Phosphohistidine" evidence="2">
    <location>
        <position position="60"/>
    </location>
</feature>
<evidence type="ECO:0000256" key="1">
    <source>
        <dbReference type="ARBA" id="ARBA00023012"/>
    </source>
</evidence>
<dbReference type="GO" id="GO:0004672">
    <property type="term" value="F:protein kinase activity"/>
    <property type="evidence" value="ECO:0007669"/>
    <property type="project" value="UniProtKB-ARBA"/>
</dbReference>
<organism evidence="4 7">
    <name type="scientific">Allgaiera indica</name>
    <dbReference type="NCBI Taxonomy" id="765699"/>
    <lineage>
        <taxon>Bacteria</taxon>
        <taxon>Pseudomonadati</taxon>
        <taxon>Pseudomonadota</taxon>
        <taxon>Alphaproteobacteria</taxon>
        <taxon>Rhodobacterales</taxon>
        <taxon>Paracoccaceae</taxon>
        <taxon>Allgaiera</taxon>
    </lineage>
</organism>
<dbReference type="EMBL" id="BNAB01000003">
    <property type="protein sequence ID" value="GHE00070.1"/>
    <property type="molecule type" value="Genomic_DNA"/>
</dbReference>
<evidence type="ECO:0000313" key="6">
    <source>
        <dbReference type="Proteomes" id="UP000199541"/>
    </source>
</evidence>
<keyword evidence="6" id="KW-1185">Reference proteome</keyword>
<dbReference type="InterPro" id="IPR008207">
    <property type="entry name" value="Sig_transdc_His_kin_Hpt_dom"/>
</dbReference>
<dbReference type="RefSeq" id="WP_035841936.1">
    <property type="nucleotide sequence ID" value="NZ_BNAB01000003.1"/>
</dbReference>
<evidence type="ECO:0000313" key="5">
    <source>
        <dbReference type="EMBL" id="SDW37725.1"/>
    </source>
</evidence>
<dbReference type="Proteomes" id="UP000634647">
    <property type="component" value="Unassembled WGS sequence"/>
</dbReference>
<reference evidence="5 6" key="2">
    <citation type="submission" date="2016-10" db="EMBL/GenBank/DDBJ databases">
        <authorList>
            <person name="Varghese N."/>
            <person name="Submissions S."/>
        </authorList>
    </citation>
    <scope>NUCLEOTIDE SEQUENCE [LARGE SCALE GENOMIC DNA]</scope>
    <source>
        <strain evidence="5 6">DSM 24802</strain>
    </source>
</reference>
<dbReference type="EMBL" id="FNOB01000003">
    <property type="protein sequence ID" value="SDW37725.1"/>
    <property type="molecule type" value="Genomic_DNA"/>
</dbReference>
<reference evidence="4" key="3">
    <citation type="submission" date="2023-06" db="EMBL/GenBank/DDBJ databases">
        <authorList>
            <person name="Sun Q."/>
            <person name="Zhou Y."/>
        </authorList>
    </citation>
    <scope>NUCLEOTIDE SEQUENCE</scope>
    <source>
        <strain evidence="4">CGMCC 1.10859</strain>
    </source>
</reference>
<dbReference type="AlphaFoldDB" id="A0AAN4ZYH7"/>
<dbReference type="PROSITE" id="PS50894">
    <property type="entry name" value="HPT"/>
    <property type="match status" value="1"/>
</dbReference>
<accession>A0AAN4ZYH7</accession>
<gene>
    <name evidence="4" type="ORF">GCM10008024_10310</name>
    <name evidence="5" type="ORF">SAMN05444006_10360</name>
</gene>